<keyword evidence="3" id="KW-1185">Reference proteome</keyword>
<name>A0ABS8VM18_DATST</name>
<dbReference type="Proteomes" id="UP000823775">
    <property type="component" value="Unassembled WGS sequence"/>
</dbReference>
<evidence type="ECO:0000313" key="3">
    <source>
        <dbReference type="Proteomes" id="UP000823775"/>
    </source>
</evidence>
<sequence length="100" mass="11430">MSLSPFSQSVVSFYGRESRAEGVGSDRDRQRKSGRRVAGLEERVMGYWFERERGSWWVAWLGWSVAEKVGGMVVGGEGGLVNIVVRRRGREKRQIRAIRE</sequence>
<protein>
    <submittedName>
        <fullName evidence="2">Uncharacterized protein</fullName>
    </submittedName>
</protein>
<proteinExistence type="predicted"/>
<dbReference type="EMBL" id="JACEIK010005236">
    <property type="protein sequence ID" value="MCE0481030.1"/>
    <property type="molecule type" value="Genomic_DNA"/>
</dbReference>
<organism evidence="2 3">
    <name type="scientific">Datura stramonium</name>
    <name type="common">Jimsonweed</name>
    <name type="synonym">Common thornapple</name>
    <dbReference type="NCBI Taxonomy" id="4076"/>
    <lineage>
        <taxon>Eukaryota</taxon>
        <taxon>Viridiplantae</taxon>
        <taxon>Streptophyta</taxon>
        <taxon>Embryophyta</taxon>
        <taxon>Tracheophyta</taxon>
        <taxon>Spermatophyta</taxon>
        <taxon>Magnoliopsida</taxon>
        <taxon>eudicotyledons</taxon>
        <taxon>Gunneridae</taxon>
        <taxon>Pentapetalae</taxon>
        <taxon>asterids</taxon>
        <taxon>lamiids</taxon>
        <taxon>Solanales</taxon>
        <taxon>Solanaceae</taxon>
        <taxon>Solanoideae</taxon>
        <taxon>Datureae</taxon>
        <taxon>Datura</taxon>
    </lineage>
</organism>
<evidence type="ECO:0000313" key="2">
    <source>
        <dbReference type="EMBL" id="MCE0481030.1"/>
    </source>
</evidence>
<comment type="caution">
    <text evidence="2">The sequence shown here is derived from an EMBL/GenBank/DDBJ whole genome shotgun (WGS) entry which is preliminary data.</text>
</comment>
<reference evidence="2 3" key="1">
    <citation type="journal article" date="2021" name="BMC Genomics">
        <title>Datura genome reveals duplications of psychoactive alkaloid biosynthetic genes and high mutation rate following tissue culture.</title>
        <authorList>
            <person name="Rajewski A."/>
            <person name="Carter-House D."/>
            <person name="Stajich J."/>
            <person name="Litt A."/>
        </authorList>
    </citation>
    <scope>NUCLEOTIDE SEQUENCE [LARGE SCALE GENOMIC DNA]</scope>
    <source>
        <strain evidence="2">AR-01</strain>
    </source>
</reference>
<gene>
    <name evidence="2" type="ORF">HAX54_038400</name>
</gene>
<feature type="region of interest" description="Disordered" evidence="1">
    <location>
        <begin position="17"/>
        <end position="36"/>
    </location>
</feature>
<evidence type="ECO:0000256" key="1">
    <source>
        <dbReference type="SAM" id="MobiDB-lite"/>
    </source>
</evidence>
<accession>A0ABS8VM18</accession>
<feature type="compositionally biased region" description="Basic and acidic residues" evidence="1">
    <location>
        <begin position="17"/>
        <end position="31"/>
    </location>
</feature>